<proteinExistence type="predicted"/>
<organism evidence="1 2">
    <name type="scientific">Trichophyton tonsurans (strain CBS 112818)</name>
    <name type="common">Scalp ringworm fungus</name>
    <dbReference type="NCBI Taxonomy" id="647933"/>
    <lineage>
        <taxon>Eukaryota</taxon>
        <taxon>Fungi</taxon>
        <taxon>Dikarya</taxon>
        <taxon>Ascomycota</taxon>
        <taxon>Pezizomycotina</taxon>
        <taxon>Eurotiomycetes</taxon>
        <taxon>Eurotiomycetidae</taxon>
        <taxon>Onygenales</taxon>
        <taxon>Arthrodermataceae</taxon>
        <taxon>Trichophyton</taxon>
    </lineage>
</organism>
<accession>F2S8Y2</accession>
<protein>
    <submittedName>
        <fullName evidence="1">Uncharacterized protein</fullName>
    </submittedName>
</protein>
<dbReference type="EMBL" id="GG698530">
    <property type="protein sequence ID" value="EGE00032.1"/>
    <property type="molecule type" value="Genomic_DNA"/>
</dbReference>
<evidence type="ECO:0000313" key="2">
    <source>
        <dbReference type="Proteomes" id="UP000009172"/>
    </source>
</evidence>
<sequence>MIALLVIFGLLGLAFIAIEIWQGENALLPSRTFTQRSVSYGPFYRFCTGGATFVPTFYLPDTIFLSVGQALSMNALARGLPSLGIERLHPNIVSTSGLLSLSTGLPPDTKMAVRGAINDTLVGRFMASADSLDLHLCCWRHASATPWVQVNRTRPRITLNAIMCPTYDTQALEL</sequence>
<name>F2S8Y2_TRIT1</name>
<keyword evidence="2" id="KW-1185">Reference proteome</keyword>
<reference evidence="2" key="1">
    <citation type="journal article" date="2012" name="MBio">
        <title>Comparative genome analysis of Trichophyton rubrum and related dermatophytes reveals candidate genes involved in infection.</title>
        <authorList>
            <person name="Martinez D.A."/>
            <person name="Oliver B.G."/>
            <person name="Graeser Y."/>
            <person name="Goldberg J.M."/>
            <person name="Li W."/>
            <person name="Martinez-Rossi N.M."/>
            <person name="Monod M."/>
            <person name="Shelest E."/>
            <person name="Barton R.C."/>
            <person name="Birch E."/>
            <person name="Brakhage A.A."/>
            <person name="Chen Z."/>
            <person name="Gurr S.J."/>
            <person name="Heiman D."/>
            <person name="Heitman J."/>
            <person name="Kosti I."/>
            <person name="Rossi A."/>
            <person name="Saif S."/>
            <person name="Samalova M."/>
            <person name="Saunders C.W."/>
            <person name="Shea T."/>
            <person name="Summerbell R.C."/>
            <person name="Xu J."/>
            <person name="Young S."/>
            <person name="Zeng Q."/>
            <person name="Birren B.W."/>
            <person name="Cuomo C.A."/>
            <person name="White T.C."/>
        </authorList>
    </citation>
    <scope>NUCLEOTIDE SEQUENCE [LARGE SCALE GENOMIC DNA]</scope>
    <source>
        <strain evidence="2">CBS 112818</strain>
    </source>
</reference>
<dbReference type="HOGENOM" id="CLU_1541220_0_0_1"/>
<evidence type="ECO:0000313" key="1">
    <source>
        <dbReference type="EMBL" id="EGE00032.1"/>
    </source>
</evidence>
<dbReference type="Proteomes" id="UP000009172">
    <property type="component" value="Unassembled WGS sequence"/>
</dbReference>
<gene>
    <name evidence="1" type="ORF">TESG_07357</name>
</gene>
<dbReference type="AlphaFoldDB" id="F2S8Y2"/>